<dbReference type="PANTHER" id="PTHR43519:SF1">
    <property type="entry name" value="ATP-DEPENDENT RNA HELICASE HRPB"/>
    <property type="match status" value="1"/>
</dbReference>
<dbReference type="GO" id="GO:0004386">
    <property type="term" value="F:helicase activity"/>
    <property type="evidence" value="ECO:0007669"/>
    <property type="project" value="UniProtKB-KW"/>
</dbReference>
<dbReference type="Gene3D" id="3.40.50.300">
    <property type="entry name" value="P-loop containing nucleotide triphosphate hydrolases"/>
    <property type="match status" value="2"/>
</dbReference>
<dbReference type="Pfam" id="PF08482">
    <property type="entry name" value="HrpB_C"/>
    <property type="match status" value="1"/>
</dbReference>
<dbReference type="GO" id="GO:0003676">
    <property type="term" value="F:nucleic acid binding"/>
    <property type="evidence" value="ECO:0007669"/>
    <property type="project" value="InterPro"/>
</dbReference>
<dbReference type="Pfam" id="PF00270">
    <property type="entry name" value="DEAD"/>
    <property type="match status" value="1"/>
</dbReference>
<dbReference type="NCBIfam" id="TIGR01970">
    <property type="entry name" value="DEAH_box_HrpB"/>
    <property type="match status" value="1"/>
</dbReference>
<dbReference type="SUPFAM" id="SSF52540">
    <property type="entry name" value="P-loop containing nucleoside triphosphate hydrolases"/>
    <property type="match status" value="1"/>
</dbReference>
<feature type="domain" description="Helicase C-terminal" evidence="7">
    <location>
        <begin position="208"/>
        <end position="377"/>
    </location>
</feature>
<dbReference type="PROSITE" id="PS51192">
    <property type="entry name" value="HELICASE_ATP_BIND_1"/>
    <property type="match status" value="1"/>
</dbReference>
<evidence type="ECO:0000256" key="4">
    <source>
        <dbReference type="ARBA" id="ARBA00022840"/>
    </source>
</evidence>
<dbReference type="HOGENOM" id="CLU_001832_5_6_5"/>
<dbReference type="InterPro" id="IPR010225">
    <property type="entry name" value="HrpB"/>
</dbReference>
<dbReference type="PIRSF" id="PIRSF005496">
    <property type="entry name" value="ATP_hel_hrpB"/>
    <property type="match status" value="1"/>
</dbReference>
<keyword evidence="1" id="KW-0547">Nucleotide-binding</keyword>
<evidence type="ECO:0000259" key="6">
    <source>
        <dbReference type="PROSITE" id="PS51192"/>
    </source>
</evidence>
<dbReference type="CDD" id="cd18791">
    <property type="entry name" value="SF2_C_RHA"/>
    <property type="match status" value="1"/>
</dbReference>
<dbReference type="SMART" id="SM00487">
    <property type="entry name" value="DEXDc"/>
    <property type="match status" value="1"/>
</dbReference>
<keyword evidence="4" id="KW-0067">ATP-binding</keyword>
<dbReference type="EMBL" id="CP000250">
    <property type="protein sequence ID" value="ABD05216.1"/>
    <property type="molecule type" value="Genomic_DNA"/>
</dbReference>
<evidence type="ECO:0000313" key="8">
    <source>
        <dbReference type="EMBL" id="ABD05216.1"/>
    </source>
</evidence>
<dbReference type="InterPro" id="IPR011545">
    <property type="entry name" value="DEAD/DEAH_box_helicase_dom"/>
</dbReference>
<dbReference type="InterPro" id="IPR048333">
    <property type="entry name" value="HA2_WH"/>
</dbReference>
<keyword evidence="2" id="KW-0378">Hydrolase</keyword>
<protein>
    <submittedName>
        <fullName evidence="8">ATP-dependent helicase HrpB</fullName>
    </submittedName>
</protein>
<dbReference type="PROSITE" id="PS51194">
    <property type="entry name" value="HELICASE_CTER"/>
    <property type="match status" value="1"/>
</dbReference>
<organism evidence="8 9">
    <name type="scientific">Rhodopseudomonas palustris (strain HaA2)</name>
    <dbReference type="NCBI Taxonomy" id="316058"/>
    <lineage>
        <taxon>Bacteria</taxon>
        <taxon>Pseudomonadati</taxon>
        <taxon>Pseudomonadota</taxon>
        <taxon>Alphaproteobacteria</taxon>
        <taxon>Hyphomicrobiales</taxon>
        <taxon>Nitrobacteraceae</taxon>
        <taxon>Rhodopseudomonas</taxon>
    </lineage>
</organism>
<dbReference type="FunFam" id="3.40.50.300:FF:002125">
    <property type="entry name" value="ATP-dependent helicase HrpB"/>
    <property type="match status" value="1"/>
</dbReference>
<gene>
    <name evidence="8" type="ordered locus">RPB_0505</name>
</gene>
<evidence type="ECO:0000256" key="1">
    <source>
        <dbReference type="ARBA" id="ARBA00022741"/>
    </source>
</evidence>
<feature type="domain" description="Helicase ATP-binding" evidence="6">
    <location>
        <begin position="21"/>
        <end position="185"/>
    </location>
</feature>
<proteinExistence type="predicted"/>
<evidence type="ECO:0000256" key="3">
    <source>
        <dbReference type="ARBA" id="ARBA00022806"/>
    </source>
</evidence>
<dbReference type="SMART" id="SM00847">
    <property type="entry name" value="HA2"/>
    <property type="match status" value="1"/>
</dbReference>
<dbReference type="Proteomes" id="UP000008809">
    <property type="component" value="Chromosome"/>
</dbReference>
<dbReference type="CDD" id="cd17990">
    <property type="entry name" value="DEXHc_HrpB"/>
    <property type="match status" value="1"/>
</dbReference>
<dbReference type="InterPro" id="IPR013689">
    <property type="entry name" value="RNA_helicase_ATP-dep_HrpB_C"/>
</dbReference>
<dbReference type="SMART" id="SM00490">
    <property type="entry name" value="HELICc"/>
    <property type="match status" value="1"/>
</dbReference>
<dbReference type="InterPro" id="IPR014001">
    <property type="entry name" value="Helicase_ATP-bd"/>
</dbReference>
<feature type="region of interest" description="Disordered" evidence="5">
    <location>
        <begin position="847"/>
        <end position="870"/>
    </location>
</feature>
<dbReference type="GO" id="GO:0016787">
    <property type="term" value="F:hydrolase activity"/>
    <property type="evidence" value="ECO:0007669"/>
    <property type="project" value="UniProtKB-KW"/>
</dbReference>
<evidence type="ECO:0000259" key="7">
    <source>
        <dbReference type="PROSITE" id="PS51194"/>
    </source>
</evidence>
<keyword evidence="9" id="KW-1185">Reference proteome</keyword>
<dbReference type="AlphaFoldDB" id="Q2J2U4"/>
<name>Q2J2U4_RHOP2</name>
<dbReference type="STRING" id="316058.RPB_0505"/>
<keyword evidence="3 8" id="KW-0347">Helicase</keyword>
<sequence>MPLPRSFDTPLPIDDALSDLAAALAANSTAVLVAPPGAGKTTRVPLALLDAPWLKGQKIIVLEPRRIAARASAERMARTLGERAGDTVGYRVRFGSKVSRATRIEVVTEGIFTRQILDDPELTGIGAVLFDEFHERSLDADLGLALARDAQQGLREDLRILVMSATIDGARVGKLLGDAPVVESLGRAFPVETRYLGRRSDAPMERQMAEAIAAALRSDSGSVLAFLPGAAEIRRTETMLRERVQDASIEIVPLFGALDAAVQDRAIQPAPKGSRKVVLATSIAETSLTIEGVRIVVDCGLSRVPRYEPDIGLTRLETVRASRAAVDQRRGRAGRIEPGICYRLWDEPQTASLPAYTQPEILSADLTSLLLDLAQWGVSDPATLAFLDPPPAPALKEARELLRELGALDADGRITDEGRSLRAMALPPRLARMIVDAARLDHGEEAAEIAAILTERGLGGDSVDLDHRRDQFRRDRSQRATSARQMAERWASSPSPSRGGWTAEGRPGGGSHERGARGTPTPNPSPQGGGESRRGSGQRTAQQADGDQFLSTGVLLSFAFPDRVAKNRGNGSFVLANGRGAMIEQTSALARAPYLAVAELTGTAAQGRILLAAPISLAEIEQHFAEQITDADEVSFDRAAMALRARRRRVLHAITLSEAPRALTPSAETARVLAEGLVAAGLERLPWSKSLEQWRGRVMFLRKAEGEPWPDLSDAALAEQREQWLVPALFDKIGLKEFSAGDLSDALMNLLPWDLRARLEREAPTHFEAPTGSRLPIDYAAEQGPTIAVRLQELFGLTTHPSVAGGKVPLVLELLSPAHRPVQVTRDLPGFWRGSYAAVRADLRGRYPRHPWPEDPAGAPPTRRAKPKGT</sequence>
<dbReference type="PANTHER" id="PTHR43519">
    <property type="entry name" value="ATP-DEPENDENT RNA HELICASE HRPB"/>
    <property type="match status" value="1"/>
</dbReference>
<evidence type="ECO:0000313" key="9">
    <source>
        <dbReference type="Proteomes" id="UP000008809"/>
    </source>
</evidence>
<dbReference type="InterPro" id="IPR027417">
    <property type="entry name" value="P-loop_NTPase"/>
</dbReference>
<reference evidence="8 9" key="1">
    <citation type="submission" date="2006-01" db="EMBL/GenBank/DDBJ databases">
        <title>Complete sequence of Rhodopseudomonas palustris HaA2.</title>
        <authorList>
            <consortium name="US DOE Joint Genome Institute"/>
            <person name="Copeland A."/>
            <person name="Lucas S."/>
            <person name="Lapidus A."/>
            <person name="Barry K."/>
            <person name="Detter J.C."/>
            <person name="Glavina T."/>
            <person name="Hammon N."/>
            <person name="Israni S."/>
            <person name="Pitluck S."/>
            <person name="Chain P."/>
            <person name="Malfatti S."/>
            <person name="Shin M."/>
            <person name="Vergez L."/>
            <person name="Schmutz J."/>
            <person name="Larimer F."/>
            <person name="Land M."/>
            <person name="Hauser L."/>
            <person name="Pelletier D.A."/>
            <person name="Kyrpides N."/>
            <person name="Anderson I."/>
            <person name="Oda Y."/>
            <person name="Harwood C.S."/>
            <person name="Richardson P."/>
        </authorList>
    </citation>
    <scope>NUCLEOTIDE SEQUENCE [LARGE SCALE GENOMIC DNA]</scope>
    <source>
        <strain evidence="8 9">HaA2</strain>
    </source>
</reference>
<dbReference type="InterPro" id="IPR007502">
    <property type="entry name" value="Helicase-assoc_dom"/>
</dbReference>
<dbReference type="eggNOG" id="COG1643">
    <property type="taxonomic scope" value="Bacteria"/>
</dbReference>
<dbReference type="InterPro" id="IPR001650">
    <property type="entry name" value="Helicase_C-like"/>
</dbReference>
<evidence type="ECO:0000256" key="2">
    <source>
        <dbReference type="ARBA" id="ARBA00022801"/>
    </source>
</evidence>
<dbReference type="Pfam" id="PF04408">
    <property type="entry name" value="WHD_HA2"/>
    <property type="match status" value="1"/>
</dbReference>
<dbReference type="Gene3D" id="1.20.120.1080">
    <property type="match status" value="1"/>
</dbReference>
<dbReference type="Pfam" id="PF00271">
    <property type="entry name" value="Helicase_C"/>
    <property type="match status" value="1"/>
</dbReference>
<accession>Q2J2U4</accession>
<evidence type="ECO:0000256" key="5">
    <source>
        <dbReference type="SAM" id="MobiDB-lite"/>
    </source>
</evidence>
<feature type="region of interest" description="Disordered" evidence="5">
    <location>
        <begin position="459"/>
        <end position="546"/>
    </location>
</feature>
<feature type="compositionally biased region" description="Basic and acidic residues" evidence="5">
    <location>
        <begin position="464"/>
        <end position="478"/>
    </location>
</feature>
<dbReference type="KEGG" id="rpb:RPB_0505"/>
<dbReference type="GO" id="GO:0005524">
    <property type="term" value="F:ATP binding"/>
    <property type="evidence" value="ECO:0007669"/>
    <property type="project" value="UniProtKB-KW"/>
</dbReference>
<dbReference type="InterPro" id="IPR049614">
    <property type="entry name" value="HrpB_DEXH"/>
</dbReference>